<keyword evidence="8" id="KW-1185">Reference proteome</keyword>
<dbReference type="InterPro" id="IPR050845">
    <property type="entry name" value="Cu-binding_ET"/>
</dbReference>
<keyword evidence="5" id="KW-0574">Periplasm</keyword>
<dbReference type="InterPro" id="IPR008972">
    <property type="entry name" value="Cupredoxin"/>
</dbReference>
<keyword evidence="5" id="KW-0732">Signal</keyword>
<evidence type="ECO:0000256" key="2">
    <source>
        <dbReference type="ARBA" id="ARBA00022723"/>
    </source>
</evidence>
<sequence>MNIATYATAGMLIWGLSALAQAADNCQVTLRGDDNMRFDLSRLTVSSRCEAVTIELAHTGKLGANVMGHNVVVTLTRDFKDVATAGTKAGPENGYVPPDDDRVIGASDMIGGGQSTSLTIPVNHLQAGEDYTFFCSFPGHWTMMKGKLLVN</sequence>
<proteinExistence type="predicted"/>
<dbReference type="PANTHER" id="PTHR38439">
    <property type="entry name" value="AURACYANIN-B"/>
    <property type="match status" value="1"/>
</dbReference>
<dbReference type="RefSeq" id="WP_133490442.1">
    <property type="nucleotide sequence ID" value="NZ_AQPF01000063.1"/>
</dbReference>
<dbReference type="InterPro" id="IPR028871">
    <property type="entry name" value="BlueCu_1_BS"/>
</dbReference>
<dbReference type="InterPro" id="IPR014068">
    <property type="entry name" value="Azurin"/>
</dbReference>
<dbReference type="PROSITE" id="PS00196">
    <property type="entry name" value="COPPER_BLUE"/>
    <property type="match status" value="1"/>
</dbReference>
<evidence type="ECO:0000256" key="1">
    <source>
        <dbReference type="ARBA" id="ARBA00022448"/>
    </source>
</evidence>
<feature type="domain" description="Blue (type 1) copper" evidence="6">
    <location>
        <begin position="26"/>
        <end position="151"/>
    </location>
</feature>
<evidence type="ECO:0000313" key="7">
    <source>
        <dbReference type="EMBL" id="KAF0802691.1"/>
    </source>
</evidence>
<keyword evidence="1 5" id="KW-0813">Transport</keyword>
<dbReference type="Gene3D" id="2.60.40.420">
    <property type="entry name" value="Cupredoxins - blue copper proteins"/>
    <property type="match status" value="1"/>
</dbReference>
<accession>A0ABQ6Y2V7</accession>
<comment type="caution">
    <text evidence="7">The sequence shown here is derived from an EMBL/GenBank/DDBJ whole genome shotgun (WGS) entry which is preliminary data.</text>
</comment>
<comment type="subcellular location">
    <subcellularLocation>
        <location evidence="5">Periplasm</location>
    </subcellularLocation>
</comment>
<name>A0ABQ6Y2V7_9GAMM</name>
<comment type="function">
    <text evidence="5">Transfers electrons from cytochrome c551 to cytochrome oxidase.</text>
</comment>
<dbReference type="SUPFAM" id="SSF49503">
    <property type="entry name" value="Cupredoxins"/>
    <property type="match status" value="1"/>
</dbReference>
<organism evidence="7 8">
    <name type="scientific">Alcanivorax xiamenensis</name>
    <dbReference type="NCBI Taxonomy" id="1177156"/>
    <lineage>
        <taxon>Bacteria</taxon>
        <taxon>Pseudomonadati</taxon>
        <taxon>Pseudomonadota</taxon>
        <taxon>Gammaproteobacteria</taxon>
        <taxon>Oceanospirillales</taxon>
        <taxon>Alcanivoracaceae</taxon>
        <taxon>Alcanivorax</taxon>
    </lineage>
</organism>
<keyword evidence="3 5" id="KW-0249">Electron transport</keyword>
<dbReference type="Pfam" id="PF00127">
    <property type="entry name" value="Copper-bind"/>
    <property type="match status" value="1"/>
</dbReference>
<dbReference type="InterPro" id="IPR000923">
    <property type="entry name" value="BlueCu_1"/>
</dbReference>
<gene>
    <name evidence="7" type="ORF">A6D6_03942</name>
</gene>
<feature type="chain" id="PRO_5045001406" description="Azurin" evidence="5">
    <location>
        <begin position="23"/>
        <end position="151"/>
    </location>
</feature>
<reference evidence="7 8" key="1">
    <citation type="submission" date="2012-09" db="EMBL/GenBank/DDBJ databases">
        <title>Genome Sequence of alkane-degrading Bacterium Alcanivorax sp. 6-D-6.</title>
        <authorList>
            <person name="Lai Q."/>
            <person name="Shao Z."/>
        </authorList>
    </citation>
    <scope>NUCLEOTIDE SEQUENCE [LARGE SCALE GENOMIC DNA]</scope>
    <source>
        <strain evidence="7 8">6-D-6</strain>
    </source>
</reference>
<evidence type="ECO:0000313" key="8">
    <source>
        <dbReference type="Proteomes" id="UP000771797"/>
    </source>
</evidence>
<dbReference type="NCBIfam" id="TIGR02695">
    <property type="entry name" value="azurin"/>
    <property type="match status" value="1"/>
</dbReference>
<keyword evidence="2 5" id="KW-0479">Metal-binding</keyword>
<evidence type="ECO:0000256" key="4">
    <source>
        <dbReference type="ARBA" id="ARBA00023008"/>
    </source>
</evidence>
<protein>
    <recommendedName>
        <fullName evidence="5">Azurin</fullName>
    </recommendedName>
</protein>
<dbReference type="EMBL" id="AQPF01000063">
    <property type="protein sequence ID" value="KAF0802691.1"/>
    <property type="molecule type" value="Genomic_DNA"/>
</dbReference>
<dbReference type="Proteomes" id="UP000771797">
    <property type="component" value="Unassembled WGS sequence"/>
</dbReference>
<dbReference type="PANTHER" id="PTHR38439:SF2">
    <property type="entry name" value="OUTER MEMBRANE PROTEIN H.8"/>
    <property type="match status" value="1"/>
</dbReference>
<evidence type="ECO:0000256" key="3">
    <source>
        <dbReference type="ARBA" id="ARBA00022982"/>
    </source>
</evidence>
<evidence type="ECO:0000259" key="6">
    <source>
        <dbReference type="Pfam" id="PF00127"/>
    </source>
</evidence>
<feature type="signal peptide" evidence="5">
    <location>
        <begin position="1"/>
        <end position="22"/>
    </location>
</feature>
<dbReference type="CDD" id="cd13922">
    <property type="entry name" value="Azurin"/>
    <property type="match status" value="1"/>
</dbReference>
<evidence type="ECO:0000256" key="5">
    <source>
        <dbReference type="RuleBase" id="RU363017"/>
    </source>
</evidence>
<keyword evidence="4 5" id="KW-0186">Copper</keyword>